<dbReference type="GO" id="GO:0046872">
    <property type="term" value="F:metal ion binding"/>
    <property type="evidence" value="ECO:0007669"/>
    <property type="project" value="UniProtKB-KW"/>
</dbReference>
<dbReference type="GO" id="GO:0005739">
    <property type="term" value="C:mitochondrion"/>
    <property type="evidence" value="ECO:0007669"/>
    <property type="project" value="TreeGrafter"/>
</dbReference>
<dbReference type="Proteomes" id="UP000002036">
    <property type="component" value="Chromosome D"/>
</dbReference>
<comment type="similarity">
    <text evidence="1 7">Belongs to the 5-formyltetrahydrofolate cyclo-ligase family.</text>
</comment>
<dbReference type="GO" id="GO:0030272">
    <property type="term" value="F:5-formyltetrahydrofolate cyclo-ligase activity"/>
    <property type="evidence" value="ECO:0007669"/>
    <property type="project" value="UniProtKB-EC"/>
</dbReference>
<comment type="catalytic activity">
    <reaction evidence="4 7">
        <text>(6S)-5-formyl-5,6,7,8-tetrahydrofolate + ATP = (6R)-5,10-methenyltetrahydrofolate + ADP + phosphate</text>
        <dbReference type="Rhea" id="RHEA:10488"/>
        <dbReference type="ChEBI" id="CHEBI:30616"/>
        <dbReference type="ChEBI" id="CHEBI:43474"/>
        <dbReference type="ChEBI" id="CHEBI:57455"/>
        <dbReference type="ChEBI" id="CHEBI:57457"/>
        <dbReference type="ChEBI" id="CHEBI:456216"/>
        <dbReference type="EC" id="6.3.3.2"/>
    </reaction>
</comment>
<dbReference type="OMA" id="STIYPCQ"/>
<evidence type="ECO:0000313" key="9">
    <source>
        <dbReference type="Proteomes" id="UP000002036"/>
    </source>
</evidence>
<feature type="binding site" evidence="6">
    <location>
        <position position="49"/>
    </location>
    <ligand>
        <name>substrate</name>
    </ligand>
</feature>
<dbReference type="Pfam" id="PF01812">
    <property type="entry name" value="5-FTHF_cyc-lig"/>
    <property type="match status" value="1"/>
</dbReference>
<dbReference type="InParanoid" id="C5DFQ7"/>
<dbReference type="GO" id="GO:0005524">
    <property type="term" value="F:ATP binding"/>
    <property type="evidence" value="ECO:0007669"/>
    <property type="project" value="UniProtKB-KW"/>
</dbReference>
<dbReference type="InterPro" id="IPR024185">
    <property type="entry name" value="FTHF_cligase-like_sf"/>
</dbReference>
<dbReference type="STRING" id="559295.C5DFQ7"/>
<dbReference type="EC" id="6.3.3.2" evidence="5 7"/>
<accession>C5DFQ7</accession>
<keyword evidence="7" id="KW-0460">Magnesium</keyword>
<organism evidence="8 9">
    <name type="scientific">Lachancea thermotolerans (strain ATCC 56472 / CBS 6340 / NRRL Y-8284)</name>
    <name type="common">Yeast</name>
    <name type="synonym">Kluyveromyces thermotolerans</name>
    <dbReference type="NCBI Taxonomy" id="559295"/>
    <lineage>
        <taxon>Eukaryota</taxon>
        <taxon>Fungi</taxon>
        <taxon>Dikarya</taxon>
        <taxon>Ascomycota</taxon>
        <taxon>Saccharomycotina</taxon>
        <taxon>Saccharomycetes</taxon>
        <taxon>Saccharomycetales</taxon>
        <taxon>Saccharomycetaceae</taxon>
        <taxon>Lachancea</taxon>
    </lineage>
</organism>
<dbReference type="InterPro" id="IPR002698">
    <property type="entry name" value="FTHF_cligase"/>
</dbReference>
<evidence type="ECO:0000256" key="1">
    <source>
        <dbReference type="ARBA" id="ARBA00010638"/>
    </source>
</evidence>
<dbReference type="Gene3D" id="3.40.50.10420">
    <property type="entry name" value="NagB/RpiA/CoA transferase-like"/>
    <property type="match status" value="1"/>
</dbReference>
<protein>
    <recommendedName>
        <fullName evidence="5 7">5-formyltetrahydrofolate cyclo-ligase</fullName>
        <ecNumber evidence="5 7">6.3.3.2</ecNumber>
    </recommendedName>
</protein>
<dbReference type="PANTHER" id="PTHR23407:SF1">
    <property type="entry name" value="5-FORMYLTETRAHYDROFOLATE CYCLO-LIGASE"/>
    <property type="match status" value="1"/>
</dbReference>
<keyword evidence="7" id="KW-0479">Metal-binding</keyword>
<reference evidence="8 9" key="1">
    <citation type="journal article" date="2009" name="Genome Res.">
        <title>Comparative genomics of protoploid Saccharomycetaceae.</title>
        <authorList>
            <consortium name="The Genolevures Consortium"/>
            <person name="Souciet J.-L."/>
            <person name="Dujon B."/>
            <person name="Gaillardin C."/>
            <person name="Johnston M."/>
            <person name="Baret P.V."/>
            <person name="Cliften P."/>
            <person name="Sherman D.J."/>
            <person name="Weissenbach J."/>
            <person name="Westhof E."/>
            <person name="Wincker P."/>
            <person name="Jubin C."/>
            <person name="Poulain J."/>
            <person name="Barbe V."/>
            <person name="Segurens B."/>
            <person name="Artiguenave F."/>
            <person name="Anthouard V."/>
            <person name="Vacherie B."/>
            <person name="Val M.-E."/>
            <person name="Fulton R.S."/>
            <person name="Minx P."/>
            <person name="Wilson R."/>
            <person name="Durrens P."/>
            <person name="Jean G."/>
            <person name="Marck C."/>
            <person name="Martin T."/>
            <person name="Nikolski M."/>
            <person name="Rolland T."/>
            <person name="Seret M.-L."/>
            <person name="Casaregola S."/>
            <person name="Despons L."/>
            <person name="Fairhead C."/>
            <person name="Fischer G."/>
            <person name="Lafontaine I."/>
            <person name="Leh V."/>
            <person name="Lemaire M."/>
            <person name="de Montigny J."/>
            <person name="Neuveglise C."/>
            <person name="Thierry A."/>
            <person name="Blanc-Lenfle I."/>
            <person name="Bleykasten C."/>
            <person name="Diffels J."/>
            <person name="Fritsch E."/>
            <person name="Frangeul L."/>
            <person name="Goeffon A."/>
            <person name="Jauniaux N."/>
            <person name="Kachouri-Lafond R."/>
            <person name="Payen C."/>
            <person name="Potier S."/>
            <person name="Pribylova L."/>
            <person name="Ozanne C."/>
            <person name="Richard G.-F."/>
            <person name="Sacerdot C."/>
            <person name="Straub M.-L."/>
            <person name="Talla E."/>
        </authorList>
    </citation>
    <scope>NUCLEOTIDE SEQUENCE [LARGE SCALE GENOMIC DNA]</scope>
    <source>
        <strain evidence="9">ATCC 56472 / CBS 6340 / NRRL Y-8284</strain>
    </source>
</reference>
<dbReference type="AlphaFoldDB" id="C5DFQ7"/>
<keyword evidence="3 6" id="KW-0067">ATP-binding</keyword>
<evidence type="ECO:0000256" key="5">
    <source>
        <dbReference type="ARBA" id="ARBA00038966"/>
    </source>
</evidence>
<feature type="binding site" evidence="6">
    <location>
        <position position="55"/>
    </location>
    <ligand>
        <name>substrate</name>
    </ligand>
</feature>
<evidence type="ECO:0000256" key="2">
    <source>
        <dbReference type="ARBA" id="ARBA00022741"/>
    </source>
</evidence>
<dbReference type="KEGG" id="lth:KLTH0D17116g"/>
<dbReference type="HOGENOM" id="CLU_066245_2_1_1"/>
<dbReference type="SUPFAM" id="SSF100950">
    <property type="entry name" value="NagB/RpiA/CoA transferase-like"/>
    <property type="match status" value="1"/>
</dbReference>
<name>C5DFQ7_LACTC</name>
<sequence>MRVTKAAIRPGLKKLLREIPNASLELQSALILRALEPTLEDHTKVACYMDMERGEVRTMPIISHLFAVGKQVYLPRCTNTRISGHAVLRQGVESHPHLTFHQMLSLAQVQALKPQGKYQLREPALEEPHPLPPELDVVMVPGVAFSLANGARMGHGAGFYDDFIQRTLHTHGKRPLLIGLALKEQIVPEVPTEAHDHHMDCIICGDGSVHWFR</sequence>
<evidence type="ECO:0000256" key="3">
    <source>
        <dbReference type="ARBA" id="ARBA00022840"/>
    </source>
</evidence>
<comment type="cofactor">
    <cofactor evidence="7">
        <name>Mg(2+)</name>
        <dbReference type="ChEBI" id="CHEBI:18420"/>
    </cofactor>
</comment>
<dbReference type="FunCoup" id="C5DFQ7">
    <property type="interactions" value="230"/>
</dbReference>
<proteinExistence type="inferred from homology"/>
<evidence type="ECO:0000256" key="7">
    <source>
        <dbReference type="RuleBase" id="RU361279"/>
    </source>
</evidence>
<dbReference type="GO" id="GO:0035999">
    <property type="term" value="P:tetrahydrofolate interconversion"/>
    <property type="evidence" value="ECO:0007669"/>
    <property type="project" value="TreeGrafter"/>
</dbReference>
<dbReference type="InterPro" id="IPR037171">
    <property type="entry name" value="NagB/RpiA_transferase-like"/>
</dbReference>
<evidence type="ECO:0000313" key="8">
    <source>
        <dbReference type="EMBL" id="CAR23012.1"/>
    </source>
</evidence>
<dbReference type="OrthoDB" id="2015992at2759"/>
<dbReference type="EMBL" id="CU928168">
    <property type="protein sequence ID" value="CAR23012.1"/>
    <property type="molecule type" value="Genomic_DNA"/>
</dbReference>
<feature type="binding site" evidence="6">
    <location>
        <begin position="152"/>
        <end position="160"/>
    </location>
    <ligand>
        <name>ATP</name>
        <dbReference type="ChEBI" id="CHEBI:30616"/>
    </ligand>
</feature>
<dbReference type="NCBIfam" id="TIGR02727">
    <property type="entry name" value="MTHFS_bact"/>
    <property type="match status" value="1"/>
</dbReference>
<evidence type="ECO:0000256" key="4">
    <source>
        <dbReference type="ARBA" id="ARBA00036539"/>
    </source>
</evidence>
<feature type="binding site" evidence="6">
    <location>
        <begin position="5"/>
        <end position="9"/>
    </location>
    <ligand>
        <name>ATP</name>
        <dbReference type="ChEBI" id="CHEBI:30616"/>
    </ligand>
</feature>
<dbReference type="GeneID" id="8295699"/>
<dbReference type="PIRSF" id="PIRSF006806">
    <property type="entry name" value="FTHF_cligase"/>
    <property type="match status" value="1"/>
</dbReference>
<evidence type="ECO:0000256" key="6">
    <source>
        <dbReference type="PIRSR" id="PIRSR006806-1"/>
    </source>
</evidence>
<gene>
    <name evidence="8" type="ordered locus">KLTH0D17116g</name>
</gene>
<keyword evidence="2 6" id="KW-0547">Nucleotide-binding</keyword>
<dbReference type="RefSeq" id="XP_002553450.1">
    <property type="nucleotide sequence ID" value="XM_002553404.1"/>
</dbReference>
<dbReference type="eggNOG" id="KOG3093">
    <property type="taxonomic scope" value="Eukaryota"/>
</dbReference>
<dbReference type="GO" id="GO:0009396">
    <property type="term" value="P:folic acid-containing compound biosynthetic process"/>
    <property type="evidence" value="ECO:0007669"/>
    <property type="project" value="TreeGrafter"/>
</dbReference>
<dbReference type="PANTHER" id="PTHR23407">
    <property type="entry name" value="ATPASE INHIBITOR/5-FORMYLTETRAHYDROFOLATE CYCLO-LIGASE"/>
    <property type="match status" value="1"/>
</dbReference>
<keyword evidence="9" id="KW-1185">Reference proteome</keyword>